<dbReference type="InterPro" id="IPR016181">
    <property type="entry name" value="Acyl_CoA_acyltransferase"/>
</dbReference>
<dbReference type="SUPFAM" id="SSF55729">
    <property type="entry name" value="Acyl-CoA N-acyltransferases (Nat)"/>
    <property type="match status" value="1"/>
</dbReference>
<evidence type="ECO:0000259" key="1">
    <source>
        <dbReference type="PROSITE" id="PS51186"/>
    </source>
</evidence>
<dbReference type="GO" id="GO:0016747">
    <property type="term" value="F:acyltransferase activity, transferring groups other than amino-acyl groups"/>
    <property type="evidence" value="ECO:0007669"/>
    <property type="project" value="InterPro"/>
</dbReference>
<dbReference type="RefSeq" id="WP_181572562.1">
    <property type="nucleotide sequence ID" value="NZ_CP059322.2"/>
</dbReference>
<reference evidence="2 3" key="2">
    <citation type="journal article" date="2021" name="Mar. Drugs">
        <title>A New Micromonospora Strain with Antibiotic Activity Isolated from the Microbiome of a Mid-Atlantic Deep-Sea Sponge.</title>
        <authorList>
            <person name="Back C.R."/>
            <person name="Stennett H.L."/>
            <person name="Williams S.E."/>
            <person name="Wang L."/>
            <person name="Ojeda Gomez J."/>
            <person name="Abdulle O.M."/>
            <person name="Duffy T."/>
            <person name="Neal C."/>
            <person name="Mantell J."/>
            <person name="Jepson M.A."/>
            <person name="Hendry K.R."/>
            <person name="Powell D."/>
            <person name="Stach J.E.M."/>
            <person name="Essex-Lopresti A.E."/>
            <person name="Willis C.L."/>
            <person name="Curnow P."/>
            <person name="Race P.R."/>
        </authorList>
    </citation>
    <scope>NUCLEOTIDE SEQUENCE [LARGE SCALE GENOMIC DNA]</scope>
    <source>
        <strain evidence="2 3">28ISP2-46</strain>
    </source>
</reference>
<sequence length="160" mass="17845">MRLEKVTPDNYEAALALSVRPDQDDLVAPVVKSLAEAYVFPEHAWPRLVYDGDRLVGFLMAFFDIAWNDDPDDVRAGLWRLNIAADTQGRGYGRYAVEAVCEEIRSRGGDRAYVTWEPRPGGPEEFYLKLGFRPTGEQSGGQTVAVRDLQTGPRCRPGLA</sequence>
<dbReference type="AlphaFoldDB" id="A0A7L6BE72"/>
<feature type="domain" description="N-acetyltransferase" evidence="1">
    <location>
        <begin position="1"/>
        <end position="153"/>
    </location>
</feature>
<proteinExistence type="predicted"/>
<name>A0A7L6BE72_9ACTN</name>
<dbReference type="Proteomes" id="UP000510844">
    <property type="component" value="Chromosome"/>
</dbReference>
<dbReference type="CDD" id="cd04301">
    <property type="entry name" value="NAT_SF"/>
    <property type="match status" value="1"/>
</dbReference>
<keyword evidence="3" id="KW-1185">Reference proteome</keyword>
<organism evidence="2 3">
    <name type="scientific">Micromonospora robiginosa</name>
    <dbReference type="NCBI Taxonomy" id="2749844"/>
    <lineage>
        <taxon>Bacteria</taxon>
        <taxon>Bacillati</taxon>
        <taxon>Actinomycetota</taxon>
        <taxon>Actinomycetes</taxon>
        <taxon>Micromonosporales</taxon>
        <taxon>Micromonosporaceae</taxon>
        <taxon>Micromonospora</taxon>
    </lineage>
</organism>
<dbReference type="KEGG" id="mfeu:H1D33_03955"/>
<evidence type="ECO:0000313" key="3">
    <source>
        <dbReference type="Proteomes" id="UP000510844"/>
    </source>
</evidence>
<dbReference type="Gene3D" id="3.40.630.30">
    <property type="match status" value="1"/>
</dbReference>
<reference evidence="3" key="1">
    <citation type="submission" date="2020-07" db="EMBL/GenBank/DDBJ databases">
        <title>A new Micromonospora strain with potent antibiotic activity isolated from the microbiome of a mid-Atlantic deep-sea sponge.</title>
        <authorList>
            <person name="Back C.R."/>
            <person name="Stennett H.L."/>
            <person name="Williams S.E."/>
            <person name="Wang L."/>
            <person name="Ojeda Gomez J."/>
            <person name="Abdulle O.M."/>
            <person name="Duffy T."/>
            <person name="Hendry K.R."/>
            <person name="Powell D."/>
            <person name="Stach J.E."/>
            <person name="Essex-Lopresti A.E."/>
            <person name="Willis C.L."/>
            <person name="Curnow P."/>
            <person name="Race P.R."/>
        </authorList>
    </citation>
    <scope>NUCLEOTIDE SEQUENCE [LARGE SCALE GENOMIC DNA]</scope>
    <source>
        <strain evidence="3">28ISP2-46</strain>
    </source>
</reference>
<dbReference type="Pfam" id="PF00583">
    <property type="entry name" value="Acetyltransf_1"/>
    <property type="match status" value="1"/>
</dbReference>
<dbReference type="InterPro" id="IPR000182">
    <property type="entry name" value="GNAT_dom"/>
</dbReference>
<accession>A0A7L6BE72</accession>
<protein>
    <submittedName>
        <fullName evidence="2">GNAT family N-acetyltransferase</fullName>
    </submittedName>
</protein>
<gene>
    <name evidence="2" type="ORF">H1D33_03955</name>
</gene>
<evidence type="ECO:0000313" key="2">
    <source>
        <dbReference type="EMBL" id="QLQ40198.1"/>
    </source>
</evidence>
<dbReference type="EMBL" id="CP059322">
    <property type="protein sequence ID" value="QLQ40198.1"/>
    <property type="molecule type" value="Genomic_DNA"/>
</dbReference>
<dbReference type="PROSITE" id="PS51186">
    <property type="entry name" value="GNAT"/>
    <property type="match status" value="1"/>
</dbReference>